<reference evidence="3" key="1">
    <citation type="submission" date="2022-12" db="EMBL/GenBank/DDBJ databases">
        <title>Draft genome assemblies for two species of Escallonia (Escalloniales).</title>
        <authorList>
            <person name="Chanderbali A."/>
            <person name="Dervinis C."/>
            <person name="Anghel I."/>
            <person name="Soltis D."/>
            <person name="Soltis P."/>
            <person name="Zapata F."/>
        </authorList>
    </citation>
    <scope>NUCLEOTIDE SEQUENCE</scope>
    <source>
        <strain evidence="3">UCBG92.1500</strain>
        <tissue evidence="3">Leaf</tissue>
    </source>
</reference>
<comment type="similarity">
    <text evidence="1">Belongs to the RRN3 family.</text>
</comment>
<organism evidence="3 4">
    <name type="scientific">Escallonia rubra</name>
    <dbReference type="NCBI Taxonomy" id="112253"/>
    <lineage>
        <taxon>Eukaryota</taxon>
        <taxon>Viridiplantae</taxon>
        <taxon>Streptophyta</taxon>
        <taxon>Embryophyta</taxon>
        <taxon>Tracheophyta</taxon>
        <taxon>Spermatophyta</taxon>
        <taxon>Magnoliopsida</taxon>
        <taxon>eudicotyledons</taxon>
        <taxon>Gunneridae</taxon>
        <taxon>Pentapetalae</taxon>
        <taxon>asterids</taxon>
        <taxon>campanulids</taxon>
        <taxon>Escalloniales</taxon>
        <taxon>Escalloniaceae</taxon>
        <taxon>Escallonia</taxon>
    </lineage>
</organism>
<protein>
    <recommendedName>
        <fullName evidence="5">RNA polymerase I-specific transcription initiation factor RRN3</fullName>
    </recommendedName>
</protein>
<dbReference type="PANTHER" id="PTHR12790">
    <property type="entry name" value="TRANSCRIPTION INITIATION FACTOR IA RRN3"/>
    <property type="match status" value="1"/>
</dbReference>
<feature type="compositionally biased region" description="Acidic residues" evidence="2">
    <location>
        <begin position="546"/>
        <end position="559"/>
    </location>
</feature>
<evidence type="ECO:0000313" key="4">
    <source>
        <dbReference type="Proteomes" id="UP001187471"/>
    </source>
</evidence>
<dbReference type="GO" id="GO:0006361">
    <property type="term" value="P:transcription initiation at RNA polymerase I promoter"/>
    <property type="evidence" value="ECO:0007669"/>
    <property type="project" value="InterPro"/>
</dbReference>
<dbReference type="AlphaFoldDB" id="A0AA88RN62"/>
<accession>A0AA88RN62</accession>
<dbReference type="InterPro" id="IPR007991">
    <property type="entry name" value="RNA_pol_I_trans_ini_fac_RRN3"/>
</dbReference>
<feature type="region of interest" description="Disordered" evidence="2">
    <location>
        <begin position="546"/>
        <end position="571"/>
    </location>
</feature>
<sequence>MGVQLAAERASLAEIGDVNFSDLELAYHVKDALRSVSLGDRDSYDQLVGFLFEDGERLGSDEVALLVTNLNALSGAVSDIDFVHHGSLLDCIFNMSLWKHGPDVMDALLELIIALAASSGKYVDSCLDMLVRNFMPPGYFLTDAKQRTLARKKGQVLDRVHSALKDIAELVPLAPLRLEQIIKDRVPIFNKEPLIVTYVENMLTLESGAMRELVGNSMLVEVVNTLIDLDVEIGWDDILLDDSSKGIFEMELDDEEGSADDDETDNFELPRGFSSQKMLRGNVVAEKLDSLMVLMFEHLQDCYDSGRLVQVFETLLQSFQSTVLTAYKSKFAQFVMFYACSLDPENCGVTFANRLADIFESPVYAQEWRMSAVAYLASYLSRAKFLSASYIVNILESLADWCSSYCKIQCGEINPKAHRVFYAGCQAIMYVLCFRMRSILGVPRLKSQLFLMPIAGILTHPLNPLKVCLPSIVEEFLLQAKVARLFSCSETDFNGLLESELSRAFGGLERLDMFFPFDPYLLKKSDRFIRPNFVYWSMVRTTCDDDDDDDDEGSIDEDIAQDRVGGNGMNITENGTAMSFDEDYLDGFGNSMMQMSITPKNYKFGSALHGGMQMPSRIRPSTSPESL</sequence>
<dbReference type="EMBL" id="JAVXUO010002005">
    <property type="protein sequence ID" value="KAK2977155.1"/>
    <property type="molecule type" value="Genomic_DNA"/>
</dbReference>
<evidence type="ECO:0008006" key="5">
    <source>
        <dbReference type="Google" id="ProtNLM"/>
    </source>
</evidence>
<comment type="caution">
    <text evidence="3">The sequence shown here is derived from an EMBL/GenBank/DDBJ whole genome shotgun (WGS) entry which is preliminary data.</text>
</comment>
<dbReference type="Proteomes" id="UP001187471">
    <property type="component" value="Unassembled WGS sequence"/>
</dbReference>
<evidence type="ECO:0000256" key="1">
    <source>
        <dbReference type="ARBA" id="ARBA00010098"/>
    </source>
</evidence>
<gene>
    <name evidence="3" type="ORF">RJ640_027768</name>
</gene>
<evidence type="ECO:0000256" key="2">
    <source>
        <dbReference type="SAM" id="MobiDB-lite"/>
    </source>
</evidence>
<proteinExistence type="inferred from homology"/>
<dbReference type="Pfam" id="PF05327">
    <property type="entry name" value="RRN3"/>
    <property type="match status" value="1"/>
</dbReference>
<keyword evidence="4" id="KW-1185">Reference proteome</keyword>
<dbReference type="GO" id="GO:0001181">
    <property type="term" value="F:RNA polymerase I general transcription initiation factor activity"/>
    <property type="evidence" value="ECO:0007669"/>
    <property type="project" value="InterPro"/>
</dbReference>
<dbReference type="GO" id="GO:0001042">
    <property type="term" value="F:RNA polymerase I core binding"/>
    <property type="evidence" value="ECO:0007669"/>
    <property type="project" value="TreeGrafter"/>
</dbReference>
<name>A0AA88RN62_9ASTE</name>
<dbReference type="GO" id="GO:0005634">
    <property type="term" value="C:nucleus"/>
    <property type="evidence" value="ECO:0007669"/>
    <property type="project" value="TreeGrafter"/>
</dbReference>
<evidence type="ECO:0000313" key="3">
    <source>
        <dbReference type="EMBL" id="KAK2977155.1"/>
    </source>
</evidence>
<dbReference type="PANTHER" id="PTHR12790:SF0">
    <property type="entry name" value="RNA POLYMERASE I-SPECIFIC TRANSCRIPTION INITIATION FACTOR RRN3-RELATED"/>
    <property type="match status" value="1"/>
</dbReference>